<feature type="region of interest" description="Disordered" evidence="1">
    <location>
        <begin position="43"/>
        <end position="71"/>
    </location>
</feature>
<protein>
    <submittedName>
        <fullName evidence="2">Uncharacterized protein</fullName>
    </submittedName>
</protein>
<feature type="compositionally biased region" description="Low complexity" evidence="1">
    <location>
        <begin position="11"/>
        <end position="20"/>
    </location>
</feature>
<feature type="compositionally biased region" description="Polar residues" evidence="1">
    <location>
        <begin position="44"/>
        <end position="71"/>
    </location>
</feature>
<accession>A0ABW8ZA57</accession>
<dbReference type="EMBL" id="JAQQFR010000006">
    <property type="protein sequence ID" value="MFL9879031.1"/>
    <property type="molecule type" value="Genomic_DNA"/>
</dbReference>
<evidence type="ECO:0000313" key="3">
    <source>
        <dbReference type="Proteomes" id="UP001629214"/>
    </source>
</evidence>
<sequence length="71" mass="7101">MTINTVSSSNAATAAHAQQAAKRKPSTVDFAKVMASTAGDIKTDTNTATKQGNSSSVTAVAQNADGTKVSS</sequence>
<reference evidence="2 3" key="1">
    <citation type="journal article" date="2024" name="Chem. Sci.">
        <title>Discovery of megapolipeptins by genome mining of a Burkholderiales bacteria collection.</title>
        <authorList>
            <person name="Paulo B.S."/>
            <person name="Recchia M.J.J."/>
            <person name="Lee S."/>
            <person name="Fergusson C.H."/>
            <person name="Romanowski S.B."/>
            <person name="Hernandez A."/>
            <person name="Krull N."/>
            <person name="Liu D.Y."/>
            <person name="Cavanagh H."/>
            <person name="Bos A."/>
            <person name="Gray C.A."/>
            <person name="Murphy B.T."/>
            <person name="Linington R.G."/>
            <person name="Eustaquio A.S."/>
        </authorList>
    </citation>
    <scope>NUCLEOTIDE SEQUENCE [LARGE SCALE GENOMIC DNA]</scope>
    <source>
        <strain evidence="2 3">RL21-008-BIB-B</strain>
    </source>
</reference>
<proteinExistence type="predicted"/>
<comment type="caution">
    <text evidence="2">The sequence shown here is derived from an EMBL/GenBank/DDBJ whole genome shotgun (WGS) entry which is preliminary data.</text>
</comment>
<evidence type="ECO:0000313" key="2">
    <source>
        <dbReference type="EMBL" id="MFL9879031.1"/>
    </source>
</evidence>
<name>A0ABW8ZA57_9BURK</name>
<evidence type="ECO:0000256" key="1">
    <source>
        <dbReference type="SAM" id="MobiDB-lite"/>
    </source>
</evidence>
<dbReference type="Proteomes" id="UP001629214">
    <property type="component" value="Unassembled WGS sequence"/>
</dbReference>
<dbReference type="RefSeq" id="WP_408168018.1">
    <property type="nucleotide sequence ID" value="NZ_JAQQFR010000006.1"/>
</dbReference>
<feature type="region of interest" description="Disordered" evidence="1">
    <location>
        <begin position="1"/>
        <end position="27"/>
    </location>
</feature>
<feature type="compositionally biased region" description="Polar residues" evidence="1">
    <location>
        <begin position="1"/>
        <end position="10"/>
    </location>
</feature>
<organism evidence="2 3">
    <name type="scientific">Herbaspirillum rhizosphaerae</name>
    <dbReference type="NCBI Taxonomy" id="346179"/>
    <lineage>
        <taxon>Bacteria</taxon>
        <taxon>Pseudomonadati</taxon>
        <taxon>Pseudomonadota</taxon>
        <taxon>Betaproteobacteria</taxon>
        <taxon>Burkholderiales</taxon>
        <taxon>Oxalobacteraceae</taxon>
        <taxon>Herbaspirillum</taxon>
    </lineage>
</organism>
<keyword evidence="3" id="KW-1185">Reference proteome</keyword>
<gene>
    <name evidence="2" type="ORF">PQR63_11595</name>
</gene>